<evidence type="ECO:0000313" key="4">
    <source>
        <dbReference type="Proteomes" id="UP000279962"/>
    </source>
</evidence>
<reference evidence="3 4" key="1">
    <citation type="submission" date="2018-10" db="EMBL/GenBank/DDBJ databases">
        <title>The complete genome of Acinetobacter wuhouensis strain WCHAW010062.</title>
        <authorList>
            <person name="Hu Y."/>
            <person name="Long H."/>
            <person name="Feng Y."/>
            <person name="Zong Z."/>
        </authorList>
    </citation>
    <scope>NUCLEOTIDE SEQUENCE [LARGE SCALE GENOMIC DNA]</scope>
    <source>
        <strain evidence="3 4">WCHAW010062</strain>
    </source>
</reference>
<feature type="transmembrane region" description="Helical" evidence="2">
    <location>
        <begin position="196"/>
        <end position="214"/>
    </location>
</feature>
<dbReference type="AlphaFoldDB" id="A0A3G2T570"/>
<keyword evidence="2" id="KW-0812">Transmembrane</keyword>
<keyword evidence="2" id="KW-0472">Membrane</keyword>
<feature type="region of interest" description="Disordered" evidence="1">
    <location>
        <begin position="164"/>
        <end position="187"/>
    </location>
</feature>
<keyword evidence="2" id="KW-1133">Transmembrane helix</keyword>
<accession>A0A3G2T570</accession>
<sequence>MSQLKELNPEQLQTFVDYIQADRLDQAEMFLIEKINLKPTAANNLVQLLHEDADALQMFKENPQILDHEQTNSNTKSKIESNTFEFSFHSSKIKMTDKDGKTTEINDQSPEWDNIKKQLNIDLSQPDALSNLAKNLMDGHLHMNSSESKGFDSKSFDSIFTSNQTTETTQHTTSNHPNMPNSGVEDLTKSKKSNSILLIIGLIIFCGILGLYYFKA</sequence>
<dbReference type="EMBL" id="CP033133">
    <property type="protein sequence ID" value="AYO55419.1"/>
    <property type="molecule type" value="Genomic_DNA"/>
</dbReference>
<organism evidence="3 4">
    <name type="scientific">Acinetobacter wuhouensis</name>
    <dbReference type="NCBI Taxonomy" id="1879050"/>
    <lineage>
        <taxon>Bacteria</taxon>
        <taxon>Pseudomonadati</taxon>
        <taxon>Pseudomonadota</taxon>
        <taxon>Gammaproteobacteria</taxon>
        <taxon>Moraxellales</taxon>
        <taxon>Moraxellaceae</taxon>
        <taxon>Acinetobacter</taxon>
    </lineage>
</organism>
<proteinExistence type="predicted"/>
<evidence type="ECO:0000256" key="1">
    <source>
        <dbReference type="SAM" id="MobiDB-lite"/>
    </source>
</evidence>
<evidence type="ECO:0000313" key="3">
    <source>
        <dbReference type="EMBL" id="AYO55419.1"/>
    </source>
</evidence>
<dbReference type="Proteomes" id="UP000279962">
    <property type="component" value="Chromosome"/>
</dbReference>
<protein>
    <submittedName>
        <fullName evidence="3">Uncharacterized protein</fullName>
    </submittedName>
</protein>
<dbReference type="RefSeq" id="WP_087552326.1">
    <property type="nucleotide sequence ID" value="NZ_CP033133.1"/>
</dbReference>
<evidence type="ECO:0000256" key="2">
    <source>
        <dbReference type="SAM" id="Phobius"/>
    </source>
</evidence>
<gene>
    <name evidence="3" type="ORF">CDG68_17955</name>
</gene>
<name>A0A3G2T570_9GAMM</name>
<feature type="compositionally biased region" description="Low complexity" evidence="1">
    <location>
        <begin position="164"/>
        <end position="176"/>
    </location>
</feature>